<evidence type="ECO:0008006" key="4">
    <source>
        <dbReference type="Google" id="ProtNLM"/>
    </source>
</evidence>
<feature type="transmembrane region" description="Helical" evidence="1">
    <location>
        <begin position="209"/>
        <end position="227"/>
    </location>
</feature>
<gene>
    <name evidence="2" type="ordered locus">Ilyop_2433</name>
</gene>
<feature type="transmembrane region" description="Helical" evidence="1">
    <location>
        <begin position="183"/>
        <end position="203"/>
    </location>
</feature>
<evidence type="ECO:0000313" key="3">
    <source>
        <dbReference type="Proteomes" id="UP000006875"/>
    </source>
</evidence>
<dbReference type="AlphaFoldDB" id="E3HDK6"/>
<organism evidence="2 3">
    <name type="scientific">Ilyobacter polytropus (strain ATCC 51220 / DSM 2926 / LMG 16218 / CuHBu1)</name>
    <dbReference type="NCBI Taxonomy" id="572544"/>
    <lineage>
        <taxon>Bacteria</taxon>
        <taxon>Fusobacteriati</taxon>
        <taxon>Fusobacteriota</taxon>
        <taxon>Fusobacteriia</taxon>
        <taxon>Fusobacteriales</taxon>
        <taxon>Fusobacteriaceae</taxon>
        <taxon>Ilyobacter</taxon>
    </lineage>
</organism>
<accession>E3HDK6</accession>
<reference evidence="2 3" key="1">
    <citation type="journal article" date="2010" name="Stand. Genomic Sci.">
        <title>Complete genome sequence of Ilyobacter polytropus type strain (CuHbu1).</title>
        <authorList>
            <person name="Sikorski J."/>
            <person name="Chertkov O."/>
            <person name="Lapidus A."/>
            <person name="Nolan M."/>
            <person name="Lucas S."/>
            <person name="Del Rio T.G."/>
            <person name="Tice H."/>
            <person name="Cheng J.F."/>
            <person name="Tapia R."/>
            <person name="Han C."/>
            <person name="Goodwin L."/>
            <person name="Pitluck S."/>
            <person name="Liolios K."/>
            <person name="Ivanova N."/>
            <person name="Mavromatis K."/>
            <person name="Mikhailova N."/>
            <person name="Pati A."/>
            <person name="Chen A."/>
            <person name="Palaniappan K."/>
            <person name="Land M."/>
            <person name="Hauser L."/>
            <person name="Chang Y.J."/>
            <person name="Jeffries C.D."/>
            <person name="Brambilla E."/>
            <person name="Yasawong M."/>
            <person name="Rohde M."/>
            <person name="Pukall R."/>
            <person name="Spring S."/>
            <person name="Goker M."/>
            <person name="Woyke T."/>
            <person name="Bristow J."/>
            <person name="Eisen J.A."/>
            <person name="Markowitz V."/>
            <person name="Hugenholtz P."/>
            <person name="Kyrpides N.C."/>
            <person name="Klenk H.P."/>
        </authorList>
    </citation>
    <scope>NUCLEOTIDE SEQUENCE [LARGE SCALE GENOMIC DNA]</scope>
    <source>
        <strain evidence="3">ATCC 51220 / DSM 2926 / LMG 16218 / CuHBu1</strain>
        <plasmid evidence="3">pILYOP01</plasmid>
    </source>
</reference>
<dbReference type="InterPro" id="IPR007563">
    <property type="entry name" value="DUF554"/>
</dbReference>
<dbReference type="PANTHER" id="PTHR36111">
    <property type="entry name" value="INNER MEMBRANE PROTEIN-RELATED"/>
    <property type="match status" value="1"/>
</dbReference>
<dbReference type="RefSeq" id="WP_013388851.1">
    <property type="nucleotide sequence ID" value="NC_014633.1"/>
</dbReference>
<keyword evidence="1" id="KW-0472">Membrane</keyword>
<evidence type="ECO:0000256" key="1">
    <source>
        <dbReference type="SAM" id="Phobius"/>
    </source>
</evidence>
<evidence type="ECO:0000313" key="2">
    <source>
        <dbReference type="EMBL" id="ADO84192.1"/>
    </source>
</evidence>
<proteinExistence type="predicted"/>
<dbReference type="Pfam" id="PF04474">
    <property type="entry name" value="DUF554"/>
    <property type="match status" value="1"/>
</dbReference>
<feature type="transmembrane region" description="Helical" evidence="1">
    <location>
        <begin position="139"/>
        <end position="162"/>
    </location>
</feature>
<dbReference type="Proteomes" id="UP000006875">
    <property type="component" value="Plasmid pILYOP01"/>
</dbReference>
<dbReference type="EMBL" id="CP002282">
    <property type="protein sequence ID" value="ADO84192.1"/>
    <property type="molecule type" value="Genomic_DNA"/>
</dbReference>
<feature type="transmembrane region" description="Helical" evidence="1">
    <location>
        <begin position="33"/>
        <end position="50"/>
    </location>
</feature>
<dbReference type="HOGENOM" id="CLU_091659_0_1_0"/>
<protein>
    <recommendedName>
        <fullName evidence="4">Transport protein</fullName>
    </recommendedName>
</protein>
<geneLocation type="plasmid" evidence="2 3">
    <name>pILYOP01</name>
</geneLocation>
<dbReference type="PANTHER" id="PTHR36111:SF2">
    <property type="entry name" value="INNER MEMBRANE PROTEIN"/>
    <property type="match status" value="1"/>
</dbReference>
<feature type="transmembrane region" description="Helical" evidence="1">
    <location>
        <begin position="56"/>
        <end position="76"/>
    </location>
</feature>
<feature type="transmembrane region" description="Helical" evidence="1">
    <location>
        <begin position="97"/>
        <end position="119"/>
    </location>
</feature>
<name>E3HDK6_ILYPC</name>
<keyword evidence="2" id="KW-0614">Plasmid</keyword>
<sequence>MIGTLVNTGTIVVGSIVGSMAQKNIEERYQERMLQGVGLVALSLGMTWIVKNLTKSSYPLLFVASMVLGAFIGEWLDLDQKVNKLGEKYRKTGEKSLIEGLVTAVLLFCIGTLSILGPIESSLNNDNTLLFTNAILDGFTSMILASTFGIGIILSGAILFIWQGSIYLSAGLLGPYATPEIMGEISIIGGILILSTGMNILKITKIKTLNLLPALLIPVLYFIPIVSENIDKITQMLIIK</sequence>
<dbReference type="OrthoDB" id="9797976at2"/>
<keyword evidence="1" id="KW-0812">Transmembrane</keyword>
<keyword evidence="1" id="KW-1133">Transmembrane helix</keyword>
<dbReference type="KEGG" id="ipo:Ilyop_2433"/>
<keyword evidence="3" id="KW-1185">Reference proteome</keyword>